<gene>
    <name evidence="8" type="ordered locus">Ngar_c01310</name>
</gene>
<keyword evidence="9" id="KW-1185">Reference proteome</keyword>
<proteinExistence type="predicted"/>
<feature type="transmembrane region" description="Helical" evidence="6">
    <location>
        <begin position="112"/>
        <end position="134"/>
    </location>
</feature>
<keyword evidence="4 6" id="KW-1133">Transmembrane helix</keyword>
<keyword evidence="5 6" id="KW-0472">Membrane</keyword>
<evidence type="ECO:0000256" key="2">
    <source>
        <dbReference type="ARBA" id="ARBA00022475"/>
    </source>
</evidence>
<evidence type="ECO:0000313" key="9">
    <source>
        <dbReference type="Proteomes" id="UP000008037"/>
    </source>
</evidence>
<dbReference type="PANTHER" id="PTHR36115:SF4">
    <property type="entry name" value="MEMBRANE PROTEIN"/>
    <property type="match status" value="1"/>
</dbReference>
<protein>
    <submittedName>
        <fullName evidence="8">RDD family protein</fullName>
    </submittedName>
</protein>
<comment type="subcellular location">
    <subcellularLocation>
        <location evidence="1">Cell membrane</location>
        <topology evidence="1">Multi-pass membrane protein</topology>
    </subcellularLocation>
</comment>
<dbReference type="AlphaFoldDB" id="K0I736"/>
<dbReference type="InterPro" id="IPR010432">
    <property type="entry name" value="RDD"/>
</dbReference>
<feature type="domain" description="RDD" evidence="7">
    <location>
        <begin position="17"/>
        <end position="142"/>
    </location>
</feature>
<keyword evidence="2" id="KW-1003">Cell membrane</keyword>
<evidence type="ECO:0000256" key="5">
    <source>
        <dbReference type="ARBA" id="ARBA00023136"/>
    </source>
</evidence>
<dbReference type="InterPro" id="IPR051791">
    <property type="entry name" value="Pra-immunoreactive"/>
</dbReference>
<dbReference type="BioCyc" id="CNIT1237085:G1324-131-MONOMER"/>
<evidence type="ECO:0000256" key="4">
    <source>
        <dbReference type="ARBA" id="ARBA00022989"/>
    </source>
</evidence>
<evidence type="ECO:0000313" key="8">
    <source>
        <dbReference type="EMBL" id="AFU57081.1"/>
    </source>
</evidence>
<reference evidence="8 9" key="1">
    <citation type="journal article" date="2012" name="Environ. Microbiol.">
        <title>The genome of the ammonia-oxidizing Candidatus Nitrososphaera gargensis: insights into metabolic versatility and environmental adaptations.</title>
        <authorList>
            <person name="Spang A."/>
            <person name="Poehlein A."/>
            <person name="Offre P."/>
            <person name="Zumbragel S."/>
            <person name="Haider S."/>
            <person name="Rychlik N."/>
            <person name="Nowka B."/>
            <person name="Schmeisser C."/>
            <person name="Lebedeva E.V."/>
            <person name="Rattei T."/>
            <person name="Bohm C."/>
            <person name="Schmid M."/>
            <person name="Galushko A."/>
            <person name="Hatzenpichler R."/>
            <person name="Weinmaier T."/>
            <person name="Daniel R."/>
            <person name="Schleper C."/>
            <person name="Spieck E."/>
            <person name="Streit W."/>
            <person name="Wagner M."/>
        </authorList>
    </citation>
    <scope>NUCLEOTIDE SEQUENCE [LARGE SCALE GENOMIC DNA]</scope>
    <source>
        <strain evidence="9">Ga9.2</strain>
    </source>
</reference>
<dbReference type="InParanoid" id="K0I736"/>
<dbReference type="OrthoDB" id="288430at2157"/>
<feature type="transmembrane region" description="Helical" evidence="6">
    <location>
        <begin position="64"/>
        <end position="82"/>
    </location>
</feature>
<dbReference type="Proteomes" id="UP000008037">
    <property type="component" value="Chromosome"/>
</dbReference>
<name>K0I736_NITGG</name>
<evidence type="ECO:0000256" key="1">
    <source>
        <dbReference type="ARBA" id="ARBA00004651"/>
    </source>
</evidence>
<dbReference type="PANTHER" id="PTHR36115">
    <property type="entry name" value="PROLINE-RICH ANTIGEN HOMOLOG-RELATED"/>
    <property type="match status" value="1"/>
</dbReference>
<dbReference type="KEGG" id="nga:Ngar_c01310"/>
<dbReference type="GO" id="GO:0005886">
    <property type="term" value="C:plasma membrane"/>
    <property type="evidence" value="ECO:0007669"/>
    <property type="project" value="UniProtKB-SubCell"/>
</dbReference>
<dbReference type="HOGENOM" id="CLU_104051_0_0_2"/>
<evidence type="ECO:0000256" key="6">
    <source>
        <dbReference type="SAM" id="Phobius"/>
    </source>
</evidence>
<dbReference type="EMBL" id="CP002408">
    <property type="protein sequence ID" value="AFU57081.1"/>
    <property type="molecule type" value="Genomic_DNA"/>
</dbReference>
<keyword evidence="3 6" id="KW-0812">Transmembrane</keyword>
<accession>K0I736</accession>
<dbReference type="RefSeq" id="WP_015017654.1">
    <property type="nucleotide sequence ID" value="NC_018719.1"/>
</dbReference>
<dbReference type="Pfam" id="PF06271">
    <property type="entry name" value="RDD"/>
    <property type="match status" value="1"/>
</dbReference>
<dbReference type="STRING" id="1237085.Ngar_c01310"/>
<evidence type="ECO:0000259" key="7">
    <source>
        <dbReference type="Pfam" id="PF06271"/>
    </source>
</evidence>
<organism evidence="8 9">
    <name type="scientific">Nitrososphaera gargensis (strain Ga9.2)</name>
    <dbReference type="NCBI Taxonomy" id="1237085"/>
    <lineage>
        <taxon>Archaea</taxon>
        <taxon>Nitrososphaerota</taxon>
        <taxon>Nitrososphaeria</taxon>
        <taxon>Nitrososphaerales</taxon>
        <taxon>Nitrososphaeraceae</taxon>
        <taxon>Nitrososphaera</taxon>
    </lineage>
</organism>
<feature type="transmembrane region" description="Helical" evidence="6">
    <location>
        <begin position="24"/>
        <end position="52"/>
    </location>
</feature>
<evidence type="ECO:0000256" key="3">
    <source>
        <dbReference type="ARBA" id="ARBA00022692"/>
    </source>
</evidence>
<sequence length="157" mass="17540">MSEASSGSSQQPTEIVLASWGTRFLAWLIDFIIVNVVLWAIFAAAAIPFWLTGMPDRWFGRAEGPIEWAVTSLVFFAYWTYFETTTGQSLGKMVMHIKTTDLAGNKVDPRNAAIQSFGKAFLLPIDVILGWIFTNDKRQRIFARAANTIVVKMTGTE</sequence>
<dbReference type="GeneID" id="13796307"/>